<evidence type="ECO:0000313" key="3">
    <source>
        <dbReference type="Proteomes" id="UP000435177"/>
    </source>
</evidence>
<keyword evidence="1" id="KW-0175">Coiled coil</keyword>
<evidence type="ECO:0008006" key="4">
    <source>
        <dbReference type="Google" id="ProtNLM"/>
    </source>
</evidence>
<protein>
    <recommendedName>
        <fullName evidence="4">Restriction endonuclease</fullName>
    </recommendedName>
</protein>
<evidence type="ECO:0000256" key="1">
    <source>
        <dbReference type="SAM" id="Coils"/>
    </source>
</evidence>
<organism evidence="2 3">
    <name type="scientific">Paenibacillus campinasensis</name>
    <dbReference type="NCBI Taxonomy" id="66347"/>
    <lineage>
        <taxon>Bacteria</taxon>
        <taxon>Bacillati</taxon>
        <taxon>Bacillota</taxon>
        <taxon>Bacilli</taxon>
        <taxon>Bacillales</taxon>
        <taxon>Paenibacillaceae</taxon>
        <taxon>Paenibacillus</taxon>
    </lineage>
</organism>
<name>A0ABW9T5F9_9BACL</name>
<sequence length="427" mass="50327">MMSKVMITLYEDRTQQCAFTSEERNDLMSLESIWGKQNFTLHADDRLLLKHYVGFISTPKLQLQVLPKIFHDSSAYGTPDQEVEFSAQLLMRLLHYSGFLSVRELPSPQLMQRLDYDILELFIHLFLEQFLKLYERHVHRSYEDKEENLQFIKGKILFQPSLRQNYGLRHAHMVAYQEFTEDNLLNQIFKSVMLIIGQKTKSPDNKKKLARALIYLEDVSRIKFTSEVFNRVKFNRMNEGYRPVFNLAKLFYSNALPGLYGGDDQVFTFLVPLNRLFETFVYRLLDNGLSKHLIDIQYQKQAYLDQEHKQFLVKPDFLLSSAANSNDILLVGDAKYKNPIYNNQVKPAEADLYQMLVYSMKFNSNELLLFYPKFIRNESDAEYLNQFKIHAGERLINLYMVEIDLLETDLIKLEQKVGKLVRRIINS</sequence>
<reference evidence="2 3" key="1">
    <citation type="submission" date="2019-11" db="EMBL/GenBank/DDBJ databases">
        <title>Draft genome sequences of five Paenibacillus species of dairy origin.</title>
        <authorList>
            <person name="Olajide A.M."/>
            <person name="Chen S."/>
            <person name="Lapointe G."/>
        </authorList>
    </citation>
    <scope>NUCLEOTIDE SEQUENCE [LARGE SCALE GENOMIC DNA]</scope>
    <source>
        <strain evidence="2 3">3CS1</strain>
    </source>
</reference>
<keyword evidence="3" id="KW-1185">Reference proteome</keyword>
<proteinExistence type="predicted"/>
<dbReference type="Proteomes" id="UP000435177">
    <property type="component" value="Unassembled WGS sequence"/>
</dbReference>
<dbReference type="RefSeq" id="WP_155618958.1">
    <property type="nucleotide sequence ID" value="NZ_WOAA01000028.1"/>
</dbReference>
<dbReference type="PANTHER" id="PTHR38733:SF1">
    <property type="entry name" value="TYPE IV METHYL-DIRECTED RESTRICTION ENZYME ECOKMCRBC"/>
    <property type="match status" value="1"/>
</dbReference>
<accession>A0ABW9T5F9</accession>
<dbReference type="PANTHER" id="PTHR38733">
    <property type="entry name" value="PROTEIN MCRC"/>
    <property type="match status" value="1"/>
</dbReference>
<dbReference type="InterPro" id="IPR019292">
    <property type="entry name" value="McrC"/>
</dbReference>
<evidence type="ECO:0000313" key="2">
    <source>
        <dbReference type="EMBL" id="MUG68538.1"/>
    </source>
</evidence>
<feature type="coiled-coil region" evidence="1">
    <location>
        <begin position="396"/>
        <end position="423"/>
    </location>
</feature>
<gene>
    <name evidence="2" type="ORF">GNP94_21430</name>
</gene>
<dbReference type="EMBL" id="WOAA01000028">
    <property type="protein sequence ID" value="MUG68538.1"/>
    <property type="molecule type" value="Genomic_DNA"/>
</dbReference>
<dbReference type="Pfam" id="PF10117">
    <property type="entry name" value="McrBC"/>
    <property type="match status" value="1"/>
</dbReference>
<comment type="caution">
    <text evidence="2">The sequence shown here is derived from an EMBL/GenBank/DDBJ whole genome shotgun (WGS) entry which is preliminary data.</text>
</comment>